<reference evidence="3" key="1">
    <citation type="journal article" date="2014" name="Sci. Data">
        <title>Genomes of diverse isolates of the marine cyanobacterium Prochlorococcus.</title>
        <authorList>
            <person name="Biller S."/>
            <person name="Berube P."/>
            <person name="Thompson J."/>
            <person name="Kelly L."/>
            <person name="Roggensack S."/>
            <person name="Awad L."/>
            <person name="Roache-Johnson K."/>
            <person name="Ding H."/>
            <person name="Giovannoni S.J."/>
            <person name="Moore L.R."/>
            <person name="Chisholm S.W."/>
        </authorList>
    </citation>
    <scope>NUCLEOTIDE SEQUENCE [LARGE SCALE GENOMIC DNA]</scope>
    <source>
        <strain evidence="3">PAC1</strain>
    </source>
</reference>
<dbReference type="EMBL" id="JNAX01000010">
    <property type="protein sequence ID" value="KGG20821.1"/>
    <property type="molecule type" value="Genomic_DNA"/>
</dbReference>
<evidence type="ECO:0000256" key="1">
    <source>
        <dbReference type="SAM" id="MobiDB-lite"/>
    </source>
</evidence>
<proteinExistence type="predicted"/>
<feature type="region of interest" description="Disordered" evidence="1">
    <location>
        <begin position="1"/>
        <end position="21"/>
    </location>
</feature>
<protein>
    <submittedName>
        <fullName evidence="2">Uncharacterized protein</fullName>
    </submittedName>
</protein>
<accession>A0A0A2C389</accession>
<name>A0A0A2C389_PROMR</name>
<organism evidence="2 3">
    <name type="scientific">Prochlorococcus marinus str. PAC1</name>
    <dbReference type="NCBI Taxonomy" id="59924"/>
    <lineage>
        <taxon>Bacteria</taxon>
        <taxon>Bacillati</taxon>
        <taxon>Cyanobacteriota</taxon>
        <taxon>Cyanophyceae</taxon>
        <taxon>Synechococcales</taxon>
        <taxon>Prochlorococcaceae</taxon>
        <taxon>Prochlorococcus</taxon>
    </lineage>
</organism>
<dbReference type="Proteomes" id="UP000030392">
    <property type="component" value="Unassembled WGS sequence"/>
</dbReference>
<dbReference type="AlphaFoldDB" id="A0A0A2C389"/>
<sequence length="55" mass="6162">MSASSQPEPRSMKWESSGELAQRDLSELVTRLLDVESSNNSDELTRLSNKYDGES</sequence>
<comment type="caution">
    <text evidence="2">The sequence shown here is derived from an EMBL/GenBank/DDBJ whole genome shotgun (WGS) entry which is preliminary data.</text>
</comment>
<gene>
    <name evidence="2" type="ORF">EV03_0757</name>
</gene>
<evidence type="ECO:0000313" key="2">
    <source>
        <dbReference type="EMBL" id="KGG20821.1"/>
    </source>
</evidence>
<dbReference type="RefSeq" id="WP_152559081.1">
    <property type="nucleotide sequence ID" value="NZ_CP138967.1"/>
</dbReference>
<evidence type="ECO:0000313" key="3">
    <source>
        <dbReference type="Proteomes" id="UP000030392"/>
    </source>
</evidence>